<comment type="similarity">
    <text evidence="2 12 13">Belongs to the TonB-dependent receptor family.</text>
</comment>
<evidence type="ECO:0000256" key="10">
    <source>
        <dbReference type="ARBA" id="ARBA00023170"/>
    </source>
</evidence>
<keyword evidence="5 12" id="KW-0812">Transmembrane</keyword>
<dbReference type="Gene3D" id="2.40.170.20">
    <property type="entry name" value="TonB-dependent receptor, beta-barrel domain"/>
    <property type="match status" value="1"/>
</dbReference>
<dbReference type="GO" id="GO:0006811">
    <property type="term" value="P:monoatomic ion transport"/>
    <property type="evidence" value="ECO:0007669"/>
    <property type="project" value="UniProtKB-KW"/>
</dbReference>
<keyword evidence="7" id="KW-0406">Ion transport</keyword>
<dbReference type="STRING" id="1789004.FEMY_06930"/>
<keyword evidence="11 12" id="KW-0998">Cell outer membrane</keyword>
<dbReference type="InterPro" id="IPR037066">
    <property type="entry name" value="Plug_dom_sf"/>
</dbReference>
<dbReference type="AlphaFoldDB" id="A0A149VZP1"/>
<accession>A0A149VZP1</accession>
<evidence type="ECO:0000256" key="8">
    <source>
        <dbReference type="ARBA" id="ARBA00023077"/>
    </source>
</evidence>
<dbReference type="InterPro" id="IPR012910">
    <property type="entry name" value="Plug_dom"/>
</dbReference>
<evidence type="ECO:0000256" key="7">
    <source>
        <dbReference type="ARBA" id="ARBA00023065"/>
    </source>
</evidence>
<dbReference type="Pfam" id="PF07715">
    <property type="entry name" value="Plug"/>
    <property type="match status" value="1"/>
</dbReference>
<evidence type="ECO:0000259" key="14">
    <source>
        <dbReference type="Pfam" id="PF00593"/>
    </source>
</evidence>
<dbReference type="Pfam" id="PF00593">
    <property type="entry name" value="TonB_dep_Rec_b-barrel"/>
    <property type="match status" value="1"/>
</dbReference>
<evidence type="ECO:0000313" key="16">
    <source>
        <dbReference type="EMBL" id="KXW58666.1"/>
    </source>
</evidence>
<dbReference type="GO" id="GO:0009279">
    <property type="term" value="C:cell outer membrane"/>
    <property type="evidence" value="ECO:0007669"/>
    <property type="project" value="UniProtKB-SubCell"/>
</dbReference>
<keyword evidence="6" id="KW-0732">Signal</keyword>
<evidence type="ECO:0000256" key="11">
    <source>
        <dbReference type="ARBA" id="ARBA00023237"/>
    </source>
</evidence>
<evidence type="ECO:0000256" key="3">
    <source>
        <dbReference type="ARBA" id="ARBA00022448"/>
    </source>
</evidence>
<dbReference type="PANTHER" id="PTHR30069:SF53">
    <property type="entry name" value="COLICIN I RECEPTOR-RELATED"/>
    <property type="match status" value="1"/>
</dbReference>
<dbReference type="PANTHER" id="PTHR30069">
    <property type="entry name" value="TONB-DEPENDENT OUTER MEMBRANE RECEPTOR"/>
    <property type="match status" value="1"/>
</dbReference>
<dbReference type="InterPro" id="IPR036942">
    <property type="entry name" value="Beta-barrel_TonB_sf"/>
</dbReference>
<evidence type="ECO:0000256" key="9">
    <source>
        <dbReference type="ARBA" id="ARBA00023136"/>
    </source>
</evidence>
<evidence type="ECO:0000256" key="1">
    <source>
        <dbReference type="ARBA" id="ARBA00004571"/>
    </source>
</evidence>
<dbReference type="RefSeq" id="WP_062187637.1">
    <property type="nucleotide sequence ID" value="NZ_LRRD01000011.1"/>
</dbReference>
<evidence type="ECO:0000256" key="6">
    <source>
        <dbReference type="ARBA" id="ARBA00022729"/>
    </source>
</evidence>
<reference evidence="16 17" key="1">
    <citation type="submission" date="2016-01" db="EMBL/GenBank/DDBJ databases">
        <title>Genome sequence of the acidophilic iron oxidising Ferrovum strain Z-31.</title>
        <authorList>
            <person name="Poehlein A."/>
            <person name="Ullrich S.R."/>
            <person name="Schloemann M."/>
            <person name="Muehling M."/>
            <person name="Daniel R."/>
        </authorList>
    </citation>
    <scope>NUCLEOTIDE SEQUENCE [LARGE SCALE GENOMIC DNA]</scope>
    <source>
        <strain evidence="16 17">Z-31</strain>
    </source>
</reference>
<evidence type="ECO:0000259" key="15">
    <source>
        <dbReference type="Pfam" id="PF07715"/>
    </source>
</evidence>
<dbReference type="PATRIC" id="fig|1789004.3.peg.700"/>
<dbReference type="GO" id="GO:0015889">
    <property type="term" value="P:cobalamin transport"/>
    <property type="evidence" value="ECO:0007669"/>
    <property type="project" value="TreeGrafter"/>
</dbReference>
<evidence type="ECO:0000256" key="5">
    <source>
        <dbReference type="ARBA" id="ARBA00022692"/>
    </source>
</evidence>
<protein>
    <submittedName>
        <fullName evidence="16">Vitamin B12 transporter BtuB</fullName>
    </submittedName>
</protein>
<dbReference type="PROSITE" id="PS52016">
    <property type="entry name" value="TONB_DEPENDENT_REC_3"/>
    <property type="match status" value="1"/>
</dbReference>
<dbReference type="CDD" id="cd01347">
    <property type="entry name" value="ligand_gated_channel"/>
    <property type="match status" value="1"/>
</dbReference>
<evidence type="ECO:0000256" key="2">
    <source>
        <dbReference type="ARBA" id="ARBA00009810"/>
    </source>
</evidence>
<feature type="domain" description="TonB-dependent receptor-like beta-barrel" evidence="14">
    <location>
        <begin position="234"/>
        <end position="614"/>
    </location>
</feature>
<dbReference type="InterPro" id="IPR000531">
    <property type="entry name" value="Beta-barrel_TonB"/>
</dbReference>
<evidence type="ECO:0000313" key="17">
    <source>
        <dbReference type="Proteomes" id="UP000075653"/>
    </source>
</evidence>
<dbReference type="Gene3D" id="2.170.130.10">
    <property type="entry name" value="TonB-dependent receptor, plug domain"/>
    <property type="match status" value="1"/>
</dbReference>
<dbReference type="EMBL" id="LRRD01000011">
    <property type="protein sequence ID" value="KXW58666.1"/>
    <property type="molecule type" value="Genomic_DNA"/>
</dbReference>
<evidence type="ECO:0000256" key="4">
    <source>
        <dbReference type="ARBA" id="ARBA00022452"/>
    </source>
</evidence>
<evidence type="ECO:0000256" key="13">
    <source>
        <dbReference type="RuleBase" id="RU003357"/>
    </source>
</evidence>
<keyword evidence="10" id="KW-0675">Receptor</keyword>
<keyword evidence="8 13" id="KW-0798">TonB box</keyword>
<keyword evidence="3 12" id="KW-0813">Transport</keyword>
<name>A0A149VZP1_9PROT</name>
<comment type="subcellular location">
    <subcellularLocation>
        <location evidence="1 12">Cell outer membrane</location>
        <topology evidence="1 12">Multi-pass membrane protein</topology>
    </subcellularLocation>
</comment>
<keyword evidence="17" id="KW-1185">Reference proteome</keyword>
<dbReference type="InterPro" id="IPR039426">
    <property type="entry name" value="TonB-dep_rcpt-like"/>
</dbReference>
<dbReference type="SUPFAM" id="SSF56935">
    <property type="entry name" value="Porins"/>
    <property type="match status" value="1"/>
</dbReference>
<keyword evidence="9 12" id="KW-0472">Membrane</keyword>
<feature type="domain" description="TonB-dependent receptor plug" evidence="15">
    <location>
        <begin position="56"/>
        <end position="161"/>
    </location>
</feature>
<keyword evidence="4 12" id="KW-1134">Transmembrane beta strand</keyword>
<dbReference type="Proteomes" id="UP000075653">
    <property type="component" value="Unassembled WGS sequence"/>
</dbReference>
<organism evidence="16 17">
    <name type="scientific">Ferrovum myxofaciens</name>
    <dbReference type="NCBI Taxonomy" id="416213"/>
    <lineage>
        <taxon>Bacteria</taxon>
        <taxon>Pseudomonadati</taxon>
        <taxon>Pseudomonadota</taxon>
        <taxon>Betaproteobacteria</taxon>
        <taxon>Ferrovales</taxon>
        <taxon>Ferrovaceae</taxon>
        <taxon>Ferrovum</taxon>
    </lineage>
</organism>
<comment type="caution">
    <text evidence="16">The sequence shown here is derived from an EMBL/GenBank/DDBJ whole genome shotgun (WGS) entry which is preliminary data.</text>
</comment>
<gene>
    <name evidence="16" type="primary">btuB</name>
    <name evidence="16" type="ORF">FEMY_06930</name>
</gene>
<evidence type="ECO:0000256" key="12">
    <source>
        <dbReference type="PROSITE-ProRule" id="PRU01360"/>
    </source>
</evidence>
<proteinExistence type="inferred from homology"/>
<sequence length="640" mass="69518">MLHARFIRFTPPQIGAGAWFTLCCAGTSVTWADDIPVAGTLDPLIITATRIPETASDSLSPVTVISRVDIERSQAQTLFDLFRGQPGFDVSSYGGPGQGMSVFLRGTNADHVLVLVDGIKIGSVSTGQAAFQDIPIELIDHIEIVRGPRSSLYGSEAIGGVIQIFTKKGSQTLTPTLSAGIGSYGTTQGSATLSGGLESGGWYSGGVSGFDTTGFPACRGTNANFAGCGVTPDPNVNDGYHNQSGRLRLGWHLDNGMDAEVNWLHTSGTSQYASSVPTAPYGAANYPMQTSQQVLSASLTWNPSSVWQTLWRVAQSQDNSSDFYNNTLNGQFDTTRNMVTWQNTLTLSPGQSLVAGMDYQADEINSATTAFALTSQSNLGLFLQYLGQFGPQDFQLSTRRDINQQFGTWTTGSAAWGYALTNRIKFSTSFGTAFRTPTFNDLYFPGYGNPNLRPETSNSFDMGFNGKKEMWDWSVHAYQTHINNLIEPYLNPSTFAYSALNIGEALIRGLETTYSTRLWGCDMKAVADLLSAVDQTPGATYGSALPRRAPQSGSLAFDRSFSALWSGGATLRAESARYDGLGNTYRMGGFMTADLRSEYRITSQWRLQGSIMNLFNKDYQTAYLYNQLGRGYYLTARYAP</sequence>